<dbReference type="AlphaFoldDB" id="A0A0D3DMB4"/>
<protein>
    <recommendedName>
        <fullName evidence="3">Apple domain-containing protein</fullName>
    </recommendedName>
</protein>
<dbReference type="EnsemblPlants" id="Bo8g045900.1">
    <property type="protein sequence ID" value="Bo8g045900.1"/>
    <property type="gene ID" value="Bo8g045900"/>
</dbReference>
<keyword evidence="1" id="KW-0732">Signal</keyword>
<evidence type="ECO:0000256" key="2">
    <source>
        <dbReference type="ARBA" id="ARBA00023157"/>
    </source>
</evidence>
<accession>A0A0D3DMB4</accession>
<dbReference type="Pfam" id="PF04827">
    <property type="entry name" value="Plant_tran"/>
    <property type="match status" value="1"/>
</dbReference>
<dbReference type="InterPro" id="IPR006912">
    <property type="entry name" value="Harbinger_derived_prot"/>
</dbReference>
<dbReference type="InterPro" id="IPR000858">
    <property type="entry name" value="S_locus_glycoprot_dom"/>
</dbReference>
<dbReference type="Pfam" id="PF08276">
    <property type="entry name" value="PAN_2"/>
    <property type="match status" value="1"/>
</dbReference>
<dbReference type="InterPro" id="IPR003609">
    <property type="entry name" value="Pan_app"/>
</dbReference>
<feature type="domain" description="Apple" evidence="3">
    <location>
        <begin position="308"/>
        <end position="388"/>
    </location>
</feature>
<dbReference type="SMART" id="SM00473">
    <property type="entry name" value="PAN_AP"/>
    <property type="match status" value="1"/>
</dbReference>
<name>A0A0D3DMB4_BRAOL</name>
<keyword evidence="2" id="KW-1015">Disulfide bond</keyword>
<reference evidence="4" key="2">
    <citation type="submission" date="2015-03" db="UniProtKB">
        <authorList>
            <consortium name="EnsemblPlants"/>
        </authorList>
    </citation>
    <scope>IDENTIFICATION</scope>
</reference>
<dbReference type="PROSITE" id="PS50948">
    <property type="entry name" value="PAN"/>
    <property type="match status" value="1"/>
</dbReference>
<dbReference type="Proteomes" id="UP000032141">
    <property type="component" value="Chromosome C8"/>
</dbReference>
<evidence type="ECO:0000259" key="3">
    <source>
        <dbReference type="PROSITE" id="PS50948"/>
    </source>
</evidence>
<keyword evidence="5" id="KW-1185">Reference proteome</keyword>
<organism evidence="4 5">
    <name type="scientific">Brassica oleracea var. oleracea</name>
    <dbReference type="NCBI Taxonomy" id="109376"/>
    <lineage>
        <taxon>Eukaryota</taxon>
        <taxon>Viridiplantae</taxon>
        <taxon>Streptophyta</taxon>
        <taxon>Embryophyta</taxon>
        <taxon>Tracheophyta</taxon>
        <taxon>Spermatophyta</taxon>
        <taxon>Magnoliopsida</taxon>
        <taxon>eudicotyledons</taxon>
        <taxon>Gunneridae</taxon>
        <taxon>Pentapetalae</taxon>
        <taxon>rosids</taxon>
        <taxon>malvids</taxon>
        <taxon>Brassicales</taxon>
        <taxon>Brassicaceae</taxon>
        <taxon>Brassiceae</taxon>
        <taxon>Brassica</taxon>
    </lineage>
</organism>
<dbReference type="HOGENOM" id="CLU_705130_0_0_1"/>
<dbReference type="Pfam" id="PF00954">
    <property type="entry name" value="S_locus_glycop"/>
    <property type="match status" value="1"/>
</dbReference>
<dbReference type="Gramene" id="Bo8g045900.1">
    <property type="protein sequence ID" value="Bo8g045900.1"/>
    <property type="gene ID" value="Bo8g045900"/>
</dbReference>
<dbReference type="PANTHER" id="PTHR47150">
    <property type="entry name" value="OS12G0169200 PROTEIN"/>
    <property type="match status" value="1"/>
</dbReference>
<dbReference type="GO" id="GO:0048544">
    <property type="term" value="P:recognition of pollen"/>
    <property type="evidence" value="ECO:0007669"/>
    <property type="project" value="InterPro"/>
</dbReference>
<evidence type="ECO:0000256" key="1">
    <source>
        <dbReference type="ARBA" id="ARBA00022729"/>
    </source>
</evidence>
<sequence length="392" mass="44600">MHWEWKNCPTAWKGQYFRGSGKPTIVLETVASYDLWIWHAFFGPTGTLNDINVLDRSPVFDDIINGQAPQVNFLVNGREYHLAYYLTDGIYPRWETFIQSISVPQGPKAVLFAQRQEAARKDVERAFGVLQARFAIVKNPALCWDKVKIGKIMRACIILHNMIVENERDDYTQYDVSDFQQGEGSVSSYVDLTYFTDIPTNIVNQMGVRTRIRDRQAHQQLKGWDATSNINRVLKSWRGPKDPSSGKFTYGVEHDMCSWYNKCGANGLCSRDTSPNCKCIDWFEARDKEAWDLNDHTGGCVRKTSLSCSGDGFLRLSRMKLPDISESFVDRRIGLEHCEDKCRKMCNCTAYGNADMYNGGSGCVIWVGELIDLRKNNIAGQDLFVRLATTDA</sequence>
<proteinExistence type="predicted"/>
<evidence type="ECO:0000313" key="4">
    <source>
        <dbReference type="EnsemblPlants" id="Bo8g045900.1"/>
    </source>
</evidence>
<evidence type="ECO:0000313" key="5">
    <source>
        <dbReference type="Proteomes" id="UP000032141"/>
    </source>
</evidence>
<reference evidence="4 5" key="1">
    <citation type="journal article" date="2014" name="Genome Biol.">
        <title>Transcriptome and methylome profiling reveals relics of genome dominance in the mesopolyploid Brassica oleracea.</title>
        <authorList>
            <person name="Parkin I.A."/>
            <person name="Koh C."/>
            <person name="Tang H."/>
            <person name="Robinson S.J."/>
            <person name="Kagale S."/>
            <person name="Clarke W.E."/>
            <person name="Town C.D."/>
            <person name="Nixon J."/>
            <person name="Krishnakumar V."/>
            <person name="Bidwell S.L."/>
            <person name="Denoeud F."/>
            <person name="Belcram H."/>
            <person name="Links M.G."/>
            <person name="Just J."/>
            <person name="Clarke C."/>
            <person name="Bender T."/>
            <person name="Huebert T."/>
            <person name="Mason A.S."/>
            <person name="Pires J.C."/>
            <person name="Barker G."/>
            <person name="Moore J."/>
            <person name="Walley P.G."/>
            <person name="Manoli S."/>
            <person name="Batley J."/>
            <person name="Edwards D."/>
            <person name="Nelson M.N."/>
            <person name="Wang X."/>
            <person name="Paterson A.H."/>
            <person name="King G."/>
            <person name="Bancroft I."/>
            <person name="Chalhoub B."/>
            <person name="Sharpe A.G."/>
        </authorList>
    </citation>
    <scope>NUCLEOTIDE SEQUENCE</scope>
    <source>
        <strain evidence="4 5">cv. TO1000</strain>
    </source>
</reference>
<dbReference type="PANTHER" id="PTHR47150:SF5">
    <property type="entry name" value="OS07G0546750 PROTEIN"/>
    <property type="match status" value="1"/>
</dbReference>
<dbReference type="CDD" id="cd01098">
    <property type="entry name" value="PAN_AP_plant"/>
    <property type="match status" value="1"/>
</dbReference>